<evidence type="ECO:0000313" key="9">
    <source>
        <dbReference type="Proteomes" id="UP000612585"/>
    </source>
</evidence>
<proteinExistence type="predicted"/>
<dbReference type="SUPFAM" id="SSF51182">
    <property type="entry name" value="RmlC-like cupins"/>
    <property type="match status" value="1"/>
</dbReference>
<evidence type="ECO:0000259" key="7">
    <source>
        <dbReference type="PROSITE" id="PS01124"/>
    </source>
</evidence>
<dbReference type="SMART" id="SM00342">
    <property type="entry name" value="HTH_ARAC"/>
    <property type="match status" value="1"/>
</dbReference>
<accession>A0A8J4E3K3</accession>
<sequence>MPVRNTTASQLISQSGQLAGSVDGGILVGSFRFAAGRRTPTHVHADHQLVWAQSGVLHVTTDGAGWVLPPTRAVWVPAGVPHTTGASTPATLRSLYLPPDCPVRFAEPTAIAVDDLLAALIVHLARIDLPAAARTRAEAVVFDLVTPARAGVVHVPMPRDPRALHLAETLVADPADARDLPAWGRHVGASTRTLARVFVAETGLSFARWRTHVRLRAALVHLADGVPVSAVAGRVGYQTPSAFVSVFRRTLGVTPGHYLTR</sequence>
<comment type="caution">
    <text evidence="8">The sequence shown here is derived from an EMBL/GenBank/DDBJ whole genome shotgun (WGS) entry which is preliminary data.</text>
</comment>
<dbReference type="EMBL" id="BOPG01000050">
    <property type="protein sequence ID" value="GIJ60144.1"/>
    <property type="molecule type" value="Genomic_DNA"/>
</dbReference>
<dbReference type="RefSeq" id="WP_204004029.1">
    <property type="nucleotide sequence ID" value="NZ_BOPG01000050.1"/>
</dbReference>
<dbReference type="GO" id="GO:0043565">
    <property type="term" value="F:sequence-specific DNA binding"/>
    <property type="evidence" value="ECO:0007669"/>
    <property type="project" value="InterPro"/>
</dbReference>
<dbReference type="Gene3D" id="1.10.10.60">
    <property type="entry name" value="Homeodomain-like"/>
    <property type="match status" value="1"/>
</dbReference>
<evidence type="ECO:0000256" key="5">
    <source>
        <dbReference type="ARBA" id="ARBA00074140"/>
    </source>
</evidence>
<reference evidence="8" key="1">
    <citation type="submission" date="2021-01" db="EMBL/GenBank/DDBJ databases">
        <title>Whole genome shotgun sequence of Virgisporangium aurantiacum NBRC 16421.</title>
        <authorList>
            <person name="Komaki H."/>
            <person name="Tamura T."/>
        </authorList>
    </citation>
    <scope>NUCLEOTIDE SEQUENCE</scope>
    <source>
        <strain evidence="8">NBRC 16421</strain>
    </source>
</reference>
<dbReference type="PANTHER" id="PTHR11019">
    <property type="entry name" value="HTH-TYPE TRANSCRIPTIONAL REGULATOR NIMR"/>
    <property type="match status" value="1"/>
</dbReference>
<dbReference type="InterPro" id="IPR014710">
    <property type="entry name" value="RmlC-like_jellyroll"/>
</dbReference>
<dbReference type="Pfam" id="PF02311">
    <property type="entry name" value="AraC_binding"/>
    <property type="match status" value="1"/>
</dbReference>
<name>A0A8J4E3K3_9ACTN</name>
<keyword evidence="9" id="KW-1185">Reference proteome</keyword>
<dbReference type="Pfam" id="PF12833">
    <property type="entry name" value="HTH_18"/>
    <property type="match status" value="1"/>
</dbReference>
<evidence type="ECO:0000313" key="8">
    <source>
        <dbReference type="EMBL" id="GIJ60144.1"/>
    </source>
</evidence>
<dbReference type="Proteomes" id="UP000612585">
    <property type="component" value="Unassembled WGS sequence"/>
</dbReference>
<dbReference type="InterPro" id="IPR011051">
    <property type="entry name" value="RmlC_Cupin_sf"/>
</dbReference>
<feature type="domain" description="HTH araC/xylS-type" evidence="7">
    <location>
        <begin position="161"/>
        <end position="261"/>
    </location>
</feature>
<dbReference type="SUPFAM" id="SSF46689">
    <property type="entry name" value="Homeodomain-like"/>
    <property type="match status" value="1"/>
</dbReference>
<keyword evidence="3" id="KW-0238">DNA-binding</keyword>
<keyword evidence="2" id="KW-0805">Transcription regulation</keyword>
<organism evidence="8 9">
    <name type="scientific">Virgisporangium aurantiacum</name>
    <dbReference type="NCBI Taxonomy" id="175570"/>
    <lineage>
        <taxon>Bacteria</taxon>
        <taxon>Bacillati</taxon>
        <taxon>Actinomycetota</taxon>
        <taxon>Actinomycetes</taxon>
        <taxon>Micromonosporales</taxon>
        <taxon>Micromonosporaceae</taxon>
        <taxon>Virgisporangium</taxon>
    </lineage>
</organism>
<keyword evidence="1" id="KW-0678">Repressor</keyword>
<evidence type="ECO:0000256" key="4">
    <source>
        <dbReference type="ARBA" id="ARBA00023163"/>
    </source>
</evidence>
<dbReference type="AlphaFoldDB" id="A0A8J4E3K3"/>
<evidence type="ECO:0000256" key="3">
    <source>
        <dbReference type="ARBA" id="ARBA00023125"/>
    </source>
</evidence>
<dbReference type="PROSITE" id="PS01124">
    <property type="entry name" value="HTH_ARAC_FAMILY_2"/>
    <property type="match status" value="1"/>
</dbReference>
<dbReference type="InterPro" id="IPR003313">
    <property type="entry name" value="AraC-bd"/>
</dbReference>
<dbReference type="InterPro" id="IPR018060">
    <property type="entry name" value="HTH_AraC"/>
</dbReference>
<dbReference type="InterPro" id="IPR009057">
    <property type="entry name" value="Homeodomain-like_sf"/>
</dbReference>
<dbReference type="CDD" id="cd06124">
    <property type="entry name" value="cupin_NimR-like_N"/>
    <property type="match status" value="1"/>
</dbReference>
<evidence type="ECO:0000256" key="1">
    <source>
        <dbReference type="ARBA" id="ARBA00022491"/>
    </source>
</evidence>
<dbReference type="GO" id="GO:0003700">
    <property type="term" value="F:DNA-binding transcription factor activity"/>
    <property type="evidence" value="ECO:0007669"/>
    <property type="project" value="InterPro"/>
</dbReference>
<gene>
    <name evidence="8" type="ORF">Vau01_076600</name>
</gene>
<dbReference type="PRINTS" id="PR00032">
    <property type="entry name" value="HTHARAC"/>
</dbReference>
<dbReference type="FunFam" id="1.10.10.60:FF:000132">
    <property type="entry name" value="AraC family transcriptional regulator"/>
    <property type="match status" value="1"/>
</dbReference>
<evidence type="ECO:0000256" key="2">
    <source>
        <dbReference type="ARBA" id="ARBA00023015"/>
    </source>
</evidence>
<dbReference type="InterPro" id="IPR020449">
    <property type="entry name" value="Tscrpt_reg_AraC-type_HTH"/>
</dbReference>
<dbReference type="PANTHER" id="PTHR11019:SF199">
    <property type="entry name" value="HTH-TYPE TRANSCRIPTIONAL REGULATOR NIMR"/>
    <property type="match status" value="1"/>
</dbReference>
<protein>
    <recommendedName>
        <fullName evidence="5">HTH-type transcriptional regulator RipA</fullName>
    </recommendedName>
    <alternativeName>
        <fullName evidence="6">Repressor of iron proteins A</fullName>
    </alternativeName>
</protein>
<dbReference type="Gene3D" id="2.60.120.10">
    <property type="entry name" value="Jelly Rolls"/>
    <property type="match status" value="1"/>
</dbReference>
<keyword evidence="4" id="KW-0804">Transcription</keyword>
<evidence type="ECO:0000256" key="6">
    <source>
        <dbReference type="ARBA" id="ARBA00079449"/>
    </source>
</evidence>